<evidence type="ECO:0000259" key="10">
    <source>
        <dbReference type="Pfam" id="PF00266"/>
    </source>
</evidence>
<dbReference type="GO" id="GO:0031071">
    <property type="term" value="F:cysteine desulfurase activity"/>
    <property type="evidence" value="ECO:0007669"/>
    <property type="project" value="UniProtKB-EC"/>
</dbReference>
<dbReference type="EMBL" id="AP014564">
    <property type="protein sequence ID" value="BAV95104.1"/>
    <property type="molecule type" value="Genomic_DNA"/>
</dbReference>
<evidence type="ECO:0000256" key="6">
    <source>
        <dbReference type="ARBA" id="ARBA00023004"/>
    </source>
</evidence>
<dbReference type="AlphaFoldDB" id="A0A1J1EC69"/>
<dbReference type="EC" id="2.8.1.7" evidence="3"/>
<dbReference type="Pfam" id="PF00266">
    <property type="entry name" value="Aminotran_5"/>
    <property type="match status" value="1"/>
</dbReference>
<dbReference type="PANTHER" id="PTHR11601:SF34">
    <property type="entry name" value="CYSTEINE DESULFURASE"/>
    <property type="match status" value="1"/>
</dbReference>
<dbReference type="InterPro" id="IPR000192">
    <property type="entry name" value="Aminotrans_V_dom"/>
</dbReference>
<dbReference type="InterPro" id="IPR015424">
    <property type="entry name" value="PyrdxlP-dep_Trfase"/>
</dbReference>
<dbReference type="GO" id="GO:0051536">
    <property type="term" value="F:iron-sulfur cluster binding"/>
    <property type="evidence" value="ECO:0007669"/>
    <property type="project" value="UniProtKB-KW"/>
</dbReference>
<evidence type="ECO:0000256" key="8">
    <source>
        <dbReference type="ARBA" id="ARBA00050776"/>
    </source>
</evidence>
<dbReference type="PANTHER" id="PTHR11601">
    <property type="entry name" value="CYSTEINE DESULFURYLASE FAMILY MEMBER"/>
    <property type="match status" value="1"/>
</dbReference>
<dbReference type="PROSITE" id="PS00595">
    <property type="entry name" value="AA_TRANSFER_CLASS_5"/>
    <property type="match status" value="1"/>
</dbReference>
<dbReference type="KEGG" id="ise:JBKA6_1091"/>
<comment type="cofactor">
    <cofactor evidence="1 9">
        <name>pyridoxal 5'-phosphate</name>
        <dbReference type="ChEBI" id="CHEBI:597326"/>
    </cofactor>
</comment>
<evidence type="ECO:0000256" key="3">
    <source>
        <dbReference type="ARBA" id="ARBA00012239"/>
    </source>
</evidence>
<accession>A0A1J1EC69</accession>
<dbReference type="GO" id="GO:0046872">
    <property type="term" value="F:metal ion binding"/>
    <property type="evidence" value="ECO:0007669"/>
    <property type="project" value="UniProtKB-KW"/>
</dbReference>
<dbReference type="InterPro" id="IPR020578">
    <property type="entry name" value="Aminotrans_V_PyrdxlP_BS"/>
</dbReference>
<evidence type="ECO:0000256" key="9">
    <source>
        <dbReference type="RuleBase" id="RU004504"/>
    </source>
</evidence>
<comment type="catalytic activity">
    <reaction evidence="8">
        <text>(sulfur carrier)-H + L-cysteine = (sulfur carrier)-SH + L-alanine</text>
        <dbReference type="Rhea" id="RHEA:43892"/>
        <dbReference type="Rhea" id="RHEA-COMP:14737"/>
        <dbReference type="Rhea" id="RHEA-COMP:14739"/>
        <dbReference type="ChEBI" id="CHEBI:29917"/>
        <dbReference type="ChEBI" id="CHEBI:35235"/>
        <dbReference type="ChEBI" id="CHEBI:57972"/>
        <dbReference type="ChEBI" id="CHEBI:64428"/>
        <dbReference type="EC" id="2.8.1.7"/>
    </reaction>
</comment>
<proteinExistence type="inferred from homology"/>
<evidence type="ECO:0000256" key="1">
    <source>
        <dbReference type="ARBA" id="ARBA00001933"/>
    </source>
</evidence>
<dbReference type="Proteomes" id="UP000243197">
    <property type="component" value="Chromosome"/>
</dbReference>
<evidence type="ECO:0000256" key="4">
    <source>
        <dbReference type="ARBA" id="ARBA00022723"/>
    </source>
</evidence>
<dbReference type="InterPro" id="IPR015422">
    <property type="entry name" value="PyrdxlP-dep_Trfase_small"/>
</dbReference>
<reference evidence="11 12" key="1">
    <citation type="submission" date="2014-03" db="EMBL/GenBank/DDBJ databases">
        <title>complete genome sequence of Flavobacteriaceae bacterium JBKA-6.</title>
        <authorList>
            <person name="Takano T."/>
            <person name="Nakamura Y."/>
            <person name="Takuma S."/>
            <person name="Yasuike M."/>
            <person name="Matsuyama T."/>
            <person name="Sakai T."/>
            <person name="Fujiwara A."/>
            <person name="Kimoto K."/>
            <person name="Fukuda Y."/>
            <person name="Kondo H."/>
            <person name="Hirono I."/>
            <person name="Nakayasu C."/>
        </authorList>
    </citation>
    <scope>NUCLEOTIDE SEQUENCE [LARGE SCALE GENOMIC DNA]</scope>
    <source>
        <strain evidence="11 12">JBKA-6</strain>
    </source>
</reference>
<keyword evidence="12" id="KW-1185">Reference proteome</keyword>
<protein>
    <recommendedName>
        <fullName evidence="3">cysteine desulfurase</fullName>
        <ecNumber evidence="3">2.8.1.7</ecNumber>
    </recommendedName>
</protein>
<dbReference type="Gene3D" id="3.90.1150.10">
    <property type="entry name" value="Aspartate Aminotransferase, domain 1"/>
    <property type="match status" value="1"/>
</dbReference>
<dbReference type="Gene3D" id="1.10.260.50">
    <property type="match status" value="1"/>
</dbReference>
<evidence type="ECO:0000313" key="11">
    <source>
        <dbReference type="EMBL" id="BAV95104.1"/>
    </source>
</evidence>
<feature type="domain" description="Aminotransferase class V" evidence="10">
    <location>
        <begin position="10"/>
        <end position="289"/>
    </location>
</feature>
<keyword evidence="7" id="KW-0411">Iron-sulfur</keyword>
<keyword evidence="4" id="KW-0479">Metal-binding</keyword>
<dbReference type="InterPro" id="IPR015421">
    <property type="entry name" value="PyrdxlP-dep_Trfase_major"/>
</dbReference>
<dbReference type="SUPFAM" id="SSF53383">
    <property type="entry name" value="PLP-dependent transferases"/>
    <property type="match status" value="1"/>
</dbReference>
<keyword evidence="5" id="KW-0663">Pyridoxal phosphate</keyword>
<organism evidence="11 12">
    <name type="scientific">Ichthyobacterium seriolicida</name>
    <dbReference type="NCBI Taxonomy" id="242600"/>
    <lineage>
        <taxon>Bacteria</taxon>
        <taxon>Pseudomonadati</taxon>
        <taxon>Bacteroidota</taxon>
        <taxon>Flavobacteriia</taxon>
        <taxon>Flavobacteriales</taxon>
        <taxon>Ichthyobacteriaceae</taxon>
        <taxon>Ichthyobacterium</taxon>
    </lineage>
</organism>
<dbReference type="Gene3D" id="3.40.640.10">
    <property type="entry name" value="Type I PLP-dependent aspartate aminotransferase-like (Major domain)"/>
    <property type="match status" value="1"/>
</dbReference>
<evidence type="ECO:0000256" key="2">
    <source>
        <dbReference type="ARBA" id="ARBA00006490"/>
    </source>
</evidence>
<name>A0A1J1EC69_9FLAO</name>
<gene>
    <name evidence="11" type="ORF">JBKA6_1091</name>
</gene>
<evidence type="ECO:0000256" key="5">
    <source>
        <dbReference type="ARBA" id="ARBA00022898"/>
    </source>
</evidence>
<keyword evidence="6" id="KW-0408">Iron</keyword>
<evidence type="ECO:0000313" key="12">
    <source>
        <dbReference type="Proteomes" id="UP000243197"/>
    </source>
</evidence>
<sequence length="298" mass="33324">MSIHDLGVKRIITSTIEHSSVKYVVERVKNLYDIEVVYLNLDKYGNVDLNHLEESLKEKNTKTLVSLMHSNNEIGNLLDLNMVSELCSKHGALLHSDTIQSIGHYNFDLSELNIDFITCSAHKIHGPKGVGFIYINNTNNVKSVLCGGSQERGKRGGTENLFGIVGLGKAIEIAYLNLDEHRRHIEDIKLYMIKELKKNIEGIGFNGESANMKKSLYTLLNVMLPPKKIGMLQFSLDIKGIASSSGSACCSGASSPYYVLDSLGLNLENRTSVRFSFSKFSLREEIDYVIEVLKEIYK</sequence>
<comment type="similarity">
    <text evidence="2">Belongs to the class-V pyridoxal-phosphate-dependent aminotransferase family. NifS/IscS subfamily.</text>
</comment>
<evidence type="ECO:0000256" key="7">
    <source>
        <dbReference type="ARBA" id="ARBA00023014"/>
    </source>
</evidence>